<name>A0A4P7XEA9_9ALTE</name>
<evidence type="ECO:0000313" key="2">
    <source>
        <dbReference type="EMBL" id="QCF24724.1"/>
    </source>
</evidence>
<sequence>MKMRCNWPGFFLLSLLALLGGCAIANSVADPETALRIEPAINVNPDIKDRPSPLTIRIFELEARHSFRAADFFKLYDEPEQTLGSDLVASEDIAVRPGRVYEHRMSLNKETRYIGVLAAFRDIQNAQWRLVFEADPRGYDEVRIAIDRLTMKLESD</sequence>
<dbReference type="NCBIfam" id="TIGR03352">
    <property type="entry name" value="VI_chp_3"/>
    <property type="match status" value="1"/>
</dbReference>
<dbReference type="Pfam" id="PF12790">
    <property type="entry name" value="T6SS-SciN"/>
    <property type="match status" value="1"/>
</dbReference>
<dbReference type="PANTHER" id="PTHR37625:SF4">
    <property type="entry name" value="OUTER MEMBRANE LIPOPROTEIN"/>
    <property type="match status" value="1"/>
</dbReference>
<dbReference type="Gene3D" id="2.60.40.4150">
    <property type="entry name" value="Type VI secretion system, lipoprotein SciN"/>
    <property type="match status" value="1"/>
</dbReference>
<keyword evidence="3" id="KW-1185">Reference proteome</keyword>
<keyword evidence="1" id="KW-0732">Signal</keyword>
<dbReference type="EMBL" id="CP031093">
    <property type="protein sequence ID" value="QCF24724.1"/>
    <property type="molecule type" value="Genomic_DNA"/>
</dbReference>
<dbReference type="AlphaFoldDB" id="A0A4P7XEA9"/>
<dbReference type="InterPro" id="IPR017734">
    <property type="entry name" value="T6SS_SciN"/>
</dbReference>
<proteinExistence type="predicted"/>
<gene>
    <name evidence="2" type="primary">tssJ</name>
    <name evidence="2" type="ORF">soil367_01445</name>
</gene>
<evidence type="ECO:0000256" key="1">
    <source>
        <dbReference type="SAM" id="SignalP"/>
    </source>
</evidence>
<protein>
    <submittedName>
        <fullName evidence="2">Type VI secretion system lipoprotein TssJ</fullName>
    </submittedName>
</protein>
<feature type="signal peptide" evidence="1">
    <location>
        <begin position="1"/>
        <end position="25"/>
    </location>
</feature>
<reference evidence="2 3" key="1">
    <citation type="submission" date="2018-07" db="EMBL/GenBank/DDBJ databases">
        <title>Marsedoiliclastica nanhaica gen. nov. sp. nov., a novel marine hydrocarbonoclastic bacterium isolated from an in-situ enriched hydrocarbon-degrading consortium in deep-sea sediment.</title>
        <authorList>
            <person name="Dong C."/>
            <person name="Ma T."/>
            <person name="Liu R."/>
            <person name="Shao Z."/>
        </authorList>
    </citation>
    <scope>NUCLEOTIDE SEQUENCE [LARGE SCALE GENOMIC DNA]</scope>
    <source>
        <strain evidence="3">soil36-7</strain>
    </source>
</reference>
<dbReference type="PROSITE" id="PS51257">
    <property type="entry name" value="PROKAR_LIPOPROTEIN"/>
    <property type="match status" value="1"/>
</dbReference>
<dbReference type="OrthoDB" id="5471061at2"/>
<dbReference type="Proteomes" id="UP000298049">
    <property type="component" value="Chromosome"/>
</dbReference>
<dbReference type="KEGG" id="hmi:soil367_01445"/>
<feature type="chain" id="PRO_5020337127" evidence="1">
    <location>
        <begin position="26"/>
        <end position="156"/>
    </location>
</feature>
<dbReference type="InterPro" id="IPR038706">
    <property type="entry name" value="Type_VI_SciN-like_sf"/>
</dbReference>
<dbReference type="PANTHER" id="PTHR37625">
    <property type="entry name" value="OUTER MEMBRANE LIPOPROTEIN-RELATED"/>
    <property type="match status" value="1"/>
</dbReference>
<accession>A0A4P7XEA9</accession>
<keyword evidence="2" id="KW-0449">Lipoprotein</keyword>
<evidence type="ECO:0000313" key="3">
    <source>
        <dbReference type="Proteomes" id="UP000298049"/>
    </source>
</evidence>
<organism evidence="2 3">
    <name type="scientific">Hydrocarboniclastica marina</name>
    <dbReference type="NCBI Taxonomy" id="2259620"/>
    <lineage>
        <taxon>Bacteria</taxon>
        <taxon>Pseudomonadati</taxon>
        <taxon>Pseudomonadota</taxon>
        <taxon>Gammaproteobacteria</taxon>
        <taxon>Alteromonadales</taxon>
        <taxon>Alteromonadaceae</taxon>
        <taxon>Hydrocarboniclastica</taxon>
    </lineage>
</organism>